<dbReference type="SUPFAM" id="SSF82171">
    <property type="entry name" value="DPP6 N-terminal domain-like"/>
    <property type="match status" value="1"/>
</dbReference>
<dbReference type="PROSITE" id="PS51123">
    <property type="entry name" value="OMPA_2"/>
    <property type="match status" value="1"/>
</dbReference>
<dbReference type="InterPro" id="IPR011990">
    <property type="entry name" value="TPR-like_helical_dom_sf"/>
</dbReference>
<dbReference type="RefSeq" id="WP_078349327.1">
    <property type="nucleotide sequence ID" value="NZ_MBTF01000023.1"/>
</dbReference>
<keyword evidence="8" id="KW-1185">Reference proteome</keyword>
<dbReference type="CDD" id="cd07185">
    <property type="entry name" value="OmpA_C-like"/>
    <property type="match status" value="1"/>
</dbReference>
<keyword evidence="3" id="KW-0998">Cell outer membrane</keyword>
<dbReference type="PRINTS" id="PR01021">
    <property type="entry name" value="OMPADOMAIN"/>
</dbReference>
<dbReference type="Gene3D" id="1.25.40.10">
    <property type="entry name" value="Tetratricopeptide repeat domain"/>
    <property type="match status" value="1"/>
</dbReference>
<evidence type="ECO:0000259" key="6">
    <source>
        <dbReference type="PROSITE" id="PS51123"/>
    </source>
</evidence>
<dbReference type="EMBL" id="MBTF01000023">
    <property type="protein sequence ID" value="OOQ58622.1"/>
    <property type="molecule type" value="Genomic_DNA"/>
</dbReference>
<comment type="caution">
    <text evidence="7">The sequence shown here is derived from an EMBL/GenBank/DDBJ whole genome shotgun (WGS) entry which is preliminary data.</text>
</comment>
<dbReference type="AlphaFoldDB" id="A0A1S9PCB3"/>
<feature type="domain" description="OmpA-like" evidence="6">
    <location>
        <begin position="521"/>
        <end position="643"/>
    </location>
</feature>
<dbReference type="InterPro" id="IPR011659">
    <property type="entry name" value="WD40"/>
</dbReference>
<dbReference type="Pfam" id="PF07676">
    <property type="entry name" value="PD40"/>
    <property type="match status" value="1"/>
</dbReference>
<dbReference type="GO" id="GO:0009279">
    <property type="term" value="C:cell outer membrane"/>
    <property type="evidence" value="ECO:0007669"/>
    <property type="project" value="UniProtKB-SubCell"/>
</dbReference>
<evidence type="ECO:0000313" key="7">
    <source>
        <dbReference type="EMBL" id="OOQ58622.1"/>
    </source>
</evidence>
<gene>
    <name evidence="7" type="ORF">BC343_08125</name>
</gene>
<dbReference type="STRING" id="1792845.BC343_08125"/>
<dbReference type="Gene3D" id="3.30.1330.60">
    <property type="entry name" value="OmpA-like domain"/>
    <property type="match status" value="1"/>
</dbReference>
<name>A0A1S9PCB3_9SPHI</name>
<organism evidence="7 8">
    <name type="scientific">Mucilaginibacter pedocola</name>
    <dbReference type="NCBI Taxonomy" id="1792845"/>
    <lineage>
        <taxon>Bacteria</taxon>
        <taxon>Pseudomonadati</taxon>
        <taxon>Bacteroidota</taxon>
        <taxon>Sphingobacteriia</taxon>
        <taxon>Sphingobacteriales</taxon>
        <taxon>Sphingobacteriaceae</taxon>
        <taxon>Mucilaginibacter</taxon>
    </lineage>
</organism>
<accession>A0A1S9PCB3</accession>
<feature type="region of interest" description="Disordered" evidence="5">
    <location>
        <begin position="615"/>
        <end position="635"/>
    </location>
</feature>
<evidence type="ECO:0000256" key="5">
    <source>
        <dbReference type="SAM" id="MobiDB-lite"/>
    </source>
</evidence>
<dbReference type="OrthoDB" id="9809364at2"/>
<proteinExistence type="predicted"/>
<dbReference type="PANTHER" id="PTHR30329:SF21">
    <property type="entry name" value="LIPOPROTEIN YIAD-RELATED"/>
    <property type="match status" value="1"/>
</dbReference>
<dbReference type="Proteomes" id="UP000189739">
    <property type="component" value="Unassembled WGS sequence"/>
</dbReference>
<sequence length="643" mass="72109">MRSTLLTLVAVFIFKGVFAQQYREIKNLADKDFDEGKYFEAAYQYEKLADSSKAINLAIPTYVGRNQSPKRAREERPFIYYRLAESYRLYQNYRLAENWYARVIGANYDADYPLTRLWYGLCLRANERFDEAITQLRSFMADYKGDAKYKTIAGRELSAALYAKQQYAATPLTSIDKANIAVNNAGGNYAMVKNNGEVWLTSTAYHQQAKRSLNNIYRQQGDSAVAFVAANSNYADYGTPSLSKNGGRLYLTAWHKANGKTSLAIYYTVKLNNRWAAIKRLNKNVNTDNANAMQPRVTDDGKRLYYASDKPGGFGGTDIWMSDLDDNGDAINSVNLGRQVNSADDEQAPFFDSLKNRLVYSSKGFTGMGGFDLFESYYSGNQWLAPKNLGYPANSSKDDLYYFADPIDAHRAYISSDRQSDCCLAIYELNEQPFVIRINLTACNSGSILHDATVTLIDADTKRVIRTIEQSVNGSYAVSTYDRYNYLLRIEKAGYLAKTLPINSKLTTNTLYSSEICLDGYTVNKPIAIKNILYNYSTATLRPESKIALDTVVAILNENPMLKIELAAHTDSVGTNAANLKLSQLRANACVEYIISKGIDRKRLYAKGYGESKPVAPNSLPNGADNPEGRQLNRRTEFTILGK</sequence>
<evidence type="ECO:0000256" key="3">
    <source>
        <dbReference type="ARBA" id="ARBA00023237"/>
    </source>
</evidence>
<evidence type="ECO:0000256" key="1">
    <source>
        <dbReference type="ARBA" id="ARBA00004442"/>
    </source>
</evidence>
<comment type="subcellular location">
    <subcellularLocation>
        <location evidence="1">Cell outer membrane</location>
    </subcellularLocation>
</comment>
<dbReference type="Pfam" id="PF00691">
    <property type="entry name" value="OmpA"/>
    <property type="match status" value="1"/>
</dbReference>
<reference evidence="7 8" key="1">
    <citation type="submission" date="2016-07" db="EMBL/GenBank/DDBJ databases">
        <title>Genomic analysis of zinc-resistant bacterium Mucilaginibacter pedocola TBZ30.</title>
        <authorList>
            <person name="Huang J."/>
            <person name="Tang J."/>
        </authorList>
    </citation>
    <scope>NUCLEOTIDE SEQUENCE [LARGE SCALE GENOMIC DNA]</scope>
    <source>
        <strain evidence="7 8">TBZ30</strain>
    </source>
</reference>
<dbReference type="InterPro" id="IPR006664">
    <property type="entry name" value="OMP_bac"/>
</dbReference>
<protein>
    <recommendedName>
        <fullName evidence="6">OmpA-like domain-containing protein</fullName>
    </recommendedName>
</protein>
<keyword evidence="2 4" id="KW-0472">Membrane</keyword>
<dbReference type="SUPFAM" id="SSF48452">
    <property type="entry name" value="TPR-like"/>
    <property type="match status" value="1"/>
</dbReference>
<evidence type="ECO:0000313" key="8">
    <source>
        <dbReference type="Proteomes" id="UP000189739"/>
    </source>
</evidence>
<dbReference type="InterPro" id="IPR011042">
    <property type="entry name" value="6-blade_b-propeller_TolB-like"/>
</dbReference>
<dbReference type="Gene3D" id="2.120.10.30">
    <property type="entry name" value="TolB, C-terminal domain"/>
    <property type="match status" value="1"/>
</dbReference>
<dbReference type="InterPro" id="IPR036737">
    <property type="entry name" value="OmpA-like_sf"/>
</dbReference>
<evidence type="ECO:0000256" key="2">
    <source>
        <dbReference type="ARBA" id="ARBA00023136"/>
    </source>
</evidence>
<evidence type="ECO:0000256" key="4">
    <source>
        <dbReference type="PROSITE-ProRule" id="PRU00473"/>
    </source>
</evidence>
<dbReference type="InterPro" id="IPR006665">
    <property type="entry name" value="OmpA-like"/>
</dbReference>
<dbReference type="InterPro" id="IPR050330">
    <property type="entry name" value="Bact_OuterMem_StrucFunc"/>
</dbReference>
<dbReference type="SUPFAM" id="SSF103088">
    <property type="entry name" value="OmpA-like"/>
    <property type="match status" value="1"/>
</dbReference>
<dbReference type="PANTHER" id="PTHR30329">
    <property type="entry name" value="STATOR ELEMENT OF FLAGELLAR MOTOR COMPLEX"/>
    <property type="match status" value="1"/>
</dbReference>